<keyword evidence="2" id="KW-1185">Reference proteome</keyword>
<evidence type="ECO:0000313" key="1">
    <source>
        <dbReference type="EMBL" id="MBE1423561.1"/>
    </source>
</evidence>
<dbReference type="Gene3D" id="3.30.1490.20">
    <property type="entry name" value="ATP-grasp fold, A domain"/>
    <property type="match status" value="1"/>
</dbReference>
<dbReference type="RefSeq" id="WP_092188146.1">
    <property type="nucleotide sequence ID" value="NZ_JADBGG010000001.1"/>
</dbReference>
<comment type="caution">
    <text evidence="1">The sequence shown here is derived from an EMBL/GenBank/DDBJ whole genome shotgun (WGS) entry which is preliminary data.</text>
</comment>
<organism evidence="1 2">
    <name type="scientific">Desulfomicrobium macestii</name>
    <dbReference type="NCBI Taxonomy" id="90731"/>
    <lineage>
        <taxon>Bacteria</taxon>
        <taxon>Pseudomonadati</taxon>
        <taxon>Thermodesulfobacteriota</taxon>
        <taxon>Desulfovibrionia</taxon>
        <taxon>Desulfovibrionales</taxon>
        <taxon>Desulfomicrobiaceae</taxon>
        <taxon>Desulfomicrobium</taxon>
    </lineage>
</organism>
<sequence>MMRQSGLFSHWSFESFAPGSIPRPKYNAFHRIHRQTSTCLEFLAHFEDLSMGGAVVDWCRVSGLANQLCSAIRDLVDQLQVMNPVEFMDAHDWVAKLSFYTRLSTEHAATSANPPYLLTLDSPQGKASFSWISKRLDPLDPGPVLVLTPSLFQYFIEANDMRHDLDELLRQLDLMDEPATEDLGRSARELIRGGSLPHRLLTEMEIAAVELAPGGRFLELRVFAGSGDDAVMIGKVGGVRPTEFITAWLEATACKFSPSALALRLSKGLADEEHPLTVAVFPVDTASESRNCALWDGVPDSAALVARLDQILPRVTRLHVFKDQGEALRPEHCRSLHDLICLCMERGLAQIFAFAGEPARGLAGIKQLRLEIPVVINIFNLGGGLFPSAAERAVISTEDVRSIPAWSLLLGLVCPAVSWSGARHEETPSVPHYSSYAVLSQFFMHCTLRLEQNLYVAECSCEDGVEKYVRFRFKGGTGTRAQRRSRLGIMRLILEREGFTVTSRGDYLVALRSGEEDVLLQRNLVCLGLLTAWVQSSGVEVLGGMSPEQGRDLFRELFTDFLFDPS</sequence>
<dbReference type="EMBL" id="JADBGG010000001">
    <property type="protein sequence ID" value="MBE1423561.1"/>
    <property type="molecule type" value="Genomic_DNA"/>
</dbReference>
<evidence type="ECO:0008006" key="3">
    <source>
        <dbReference type="Google" id="ProtNLM"/>
    </source>
</evidence>
<protein>
    <recommendedName>
        <fullName evidence="3">Pyruvate phosphate dikinase AMP/ATP-binding domain-containing protein</fullName>
    </recommendedName>
</protein>
<name>A0ABR9GYN7_9BACT</name>
<dbReference type="Proteomes" id="UP000639010">
    <property type="component" value="Unassembled WGS sequence"/>
</dbReference>
<reference evidence="1 2" key="1">
    <citation type="submission" date="2020-10" db="EMBL/GenBank/DDBJ databases">
        <title>Genomic Encyclopedia of Type Strains, Phase IV (KMG-IV): sequencing the most valuable type-strain genomes for metagenomic binning, comparative biology and taxonomic classification.</title>
        <authorList>
            <person name="Goeker M."/>
        </authorList>
    </citation>
    <scope>NUCLEOTIDE SEQUENCE [LARGE SCALE GENOMIC DNA]</scope>
    <source>
        <strain evidence="1 2">DSM 4194</strain>
    </source>
</reference>
<accession>A0ABR9GYN7</accession>
<gene>
    <name evidence="1" type="ORF">H4684_000180</name>
</gene>
<evidence type="ECO:0000313" key="2">
    <source>
        <dbReference type="Proteomes" id="UP000639010"/>
    </source>
</evidence>
<dbReference type="InterPro" id="IPR013815">
    <property type="entry name" value="ATP_grasp_subdomain_1"/>
</dbReference>
<proteinExistence type="predicted"/>